<proteinExistence type="predicted"/>
<keyword evidence="4" id="KW-1185">Reference proteome</keyword>
<reference evidence="3 4" key="1">
    <citation type="submission" date="2022-05" db="EMBL/GenBank/DDBJ databases">
        <title>Genome Sequencing of Bee-Associated Microbes.</title>
        <authorList>
            <person name="Dunlap C."/>
        </authorList>
    </citation>
    <scope>NUCLEOTIDE SEQUENCE [LARGE SCALE GENOMIC DNA]</scope>
    <source>
        <strain evidence="3 4">NRRL NRS-1438</strain>
    </source>
</reference>
<feature type="compositionally biased region" description="Basic residues" evidence="1">
    <location>
        <begin position="466"/>
        <end position="522"/>
    </location>
</feature>
<dbReference type="Gene3D" id="3.40.50.2000">
    <property type="entry name" value="Glycogen Phosphorylase B"/>
    <property type="match status" value="2"/>
</dbReference>
<evidence type="ECO:0000256" key="1">
    <source>
        <dbReference type="SAM" id="MobiDB-lite"/>
    </source>
</evidence>
<dbReference type="InterPro" id="IPR050194">
    <property type="entry name" value="Glycosyltransferase_grp1"/>
</dbReference>
<evidence type="ECO:0000313" key="4">
    <source>
        <dbReference type="Proteomes" id="UP001207626"/>
    </source>
</evidence>
<comment type="caution">
    <text evidence="3">The sequence shown here is derived from an EMBL/GenBank/DDBJ whole genome shotgun (WGS) entry which is preliminary data.</text>
</comment>
<name>A0ABT4DZ11_9BACL</name>
<feature type="domain" description="Glycosyltransferase subfamily 4-like N-terminal" evidence="2">
    <location>
        <begin position="18"/>
        <end position="179"/>
    </location>
</feature>
<feature type="region of interest" description="Disordered" evidence="1">
    <location>
        <begin position="463"/>
        <end position="522"/>
    </location>
</feature>
<dbReference type="PANTHER" id="PTHR45947">
    <property type="entry name" value="SULFOQUINOVOSYL TRANSFERASE SQD2"/>
    <property type="match status" value="1"/>
</dbReference>
<evidence type="ECO:0000313" key="3">
    <source>
        <dbReference type="EMBL" id="MCY9522455.1"/>
    </source>
</evidence>
<dbReference type="InterPro" id="IPR028098">
    <property type="entry name" value="Glyco_trans_4-like_N"/>
</dbReference>
<dbReference type="Pfam" id="PF13439">
    <property type="entry name" value="Glyco_transf_4"/>
    <property type="match status" value="1"/>
</dbReference>
<evidence type="ECO:0000259" key="2">
    <source>
        <dbReference type="Pfam" id="PF13439"/>
    </source>
</evidence>
<dbReference type="PANTHER" id="PTHR45947:SF3">
    <property type="entry name" value="SULFOQUINOVOSYL TRANSFERASE SQD2"/>
    <property type="match status" value="1"/>
</dbReference>
<dbReference type="SUPFAM" id="SSF53756">
    <property type="entry name" value="UDP-Glycosyltransferase/glycogen phosphorylase"/>
    <property type="match status" value="1"/>
</dbReference>
<sequence>MKPKMLLFSHLCNKTYITGAEKLLLFLTRELQAYYDCVLVVPEEGQLSAQASAYQIPFIVQPCRLFYSTVSPSANLCAELEHVRQHSEWDAIVRLLAELRPDIVLTNTSVHALPALAAKSLGIPVLWQINETIADNAYTSNAVSLIRMFSDGIIGVSETTLAPFRRYVSESHVPIYVLPPSWHMDSLEPERWHEFRLRKRYELNLSPAHCLIGYISSAIYVNKGLEHFLLMALQISERVKDVRFVVVGAPADEAYFEACKDMIKSAPANRFHFIHFVSSVQSIYPAMDIVVIPSLSPEGFGLTAMEGLVFGKPVVAYGSGGLAEIMRITGNEESMAEPGNVNQLTHRVLDLALHPDKAEALGRRNREAAEREFGAGTYRERLIQILVHHVIHHPAMYRLIQGSQSIVYVVDHGLYRPIPAAYRFKYADPAQVRRVPDAVLAALPKGAAVDVPEAALPVLAAGARKEKPRRRKRKHRARSVRRSRRVLRRLRISPKRRIRAVRRGGNRRARQGRQRVQRRKRS</sequence>
<dbReference type="Pfam" id="PF13692">
    <property type="entry name" value="Glyco_trans_1_4"/>
    <property type="match status" value="1"/>
</dbReference>
<dbReference type="EMBL" id="JAMDLW010000038">
    <property type="protein sequence ID" value="MCY9522455.1"/>
    <property type="molecule type" value="Genomic_DNA"/>
</dbReference>
<dbReference type="RefSeq" id="WP_087436035.1">
    <property type="nucleotide sequence ID" value="NZ_JAMDLV010000047.1"/>
</dbReference>
<gene>
    <name evidence="3" type="ORF">M5X09_22835</name>
</gene>
<dbReference type="Proteomes" id="UP001207626">
    <property type="component" value="Unassembled WGS sequence"/>
</dbReference>
<organism evidence="3 4">
    <name type="scientific">Paenibacillus apiarius</name>
    <dbReference type="NCBI Taxonomy" id="46240"/>
    <lineage>
        <taxon>Bacteria</taxon>
        <taxon>Bacillati</taxon>
        <taxon>Bacillota</taxon>
        <taxon>Bacilli</taxon>
        <taxon>Bacillales</taxon>
        <taxon>Paenibacillaceae</taxon>
        <taxon>Paenibacillus</taxon>
    </lineage>
</organism>
<protein>
    <submittedName>
        <fullName evidence="3">Glycosyltransferase family 4 protein</fullName>
    </submittedName>
</protein>
<accession>A0ABT4DZ11</accession>
<dbReference type="CDD" id="cd03801">
    <property type="entry name" value="GT4_PimA-like"/>
    <property type="match status" value="1"/>
</dbReference>